<reference evidence="1 2" key="1">
    <citation type="submission" date="2018-08" db="EMBL/GenBank/DDBJ databases">
        <title>Actinomadura spongicola sp. nov., isolated from marine sponge Leucetta chagosensis.</title>
        <authorList>
            <person name="Li L."/>
            <person name="Lin H.W."/>
        </authorList>
    </citation>
    <scope>NUCLEOTIDE SEQUENCE [LARGE SCALE GENOMIC DNA]</scope>
    <source>
        <strain evidence="1 2">LHW52907</strain>
    </source>
</reference>
<dbReference type="EMBL" id="QVNQ01000007">
    <property type="protein sequence ID" value="RFS83071.1"/>
    <property type="molecule type" value="Genomic_DNA"/>
</dbReference>
<evidence type="ECO:0000313" key="1">
    <source>
        <dbReference type="EMBL" id="RFS83071.1"/>
    </source>
</evidence>
<dbReference type="RefSeq" id="WP_117401768.1">
    <property type="nucleotide sequence ID" value="NZ_QVNQ01000007.1"/>
</dbReference>
<name>A0A372GCH7_9ACTN</name>
<sequence length="348" mass="39054">MTPDGEPKSLSEITKDMGLNMSDVAAFSGLDESTVFRLWDNVEWLDRVSGRSLQSLMSSIPGIAEYSQAHSVRKRRDVLLGHLRAEGLLVDLEALENSPVPQPHLLNALEAALCIVRGEPTQKTSSFIARFWGREQDRALELVYSDEPGRGILRDPQILRESSIDLAPRLNRKTYSFHSILAVNVISHQVSKVSDGIEADLGTEGPARQTAFTTRGVIMGSLISSNDIELAEKYHRELNATPVYRALEEWAFPTYTRDGRLSSDFTLPSRLSLRNTATEVLREIAVYNDAYFYYLVSTYIPLALNRDLAFGGKLAELIQALELRGIDCQDRRIRQTCNTLVRRLKSIV</sequence>
<evidence type="ECO:0000313" key="2">
    <source>
        <dbReference type="Proteomes" id="UP000262882"/>
    </source>
</evidence>
<dbReference type="AlphaFoldDB" id="A0A372GCH7"/>
<keyword evidence="2" id="KW-1185">Reference proteome</keyword>
<accession>A0A372GCH7</accession>
<dbReference type="Proteomes" id="UP000262882">
    <property type="component" value="Unassembled WGS sequence"/>
</dbReference>
<proteinExistence type="predicted"/>
<organism evidence="1 2">
    <name type="scientific">Actinomadura spongiicola</name>
    <dbReference type="NCBI Taxonomy" id="2303421"/>
    <lineage>
        <taxon>Bacteria</taxon>
        <taxon>Bacillati</taxon>
        <taxon>Actinomycetota</taxon>
        <taxon>Actinomycetes</taxon>
        <taxon>Streptosporangiales</taxon>
        <taxon>Thermomonosporaceae</taxon>
        <taxon>Actinomadura</taxon>
    </lineage>
</organism>
<gene>
    <name evidence="1" type="ORF">D0T12_23085</name>
</gene>
<protein>
    <submittedName>
        <fullName evidence="1">Uncharacterized protein</fullName>
    </submittedName>
</protein>
<comment type="caution">
    <text evidence="1">The sequence shown here is derived from an EMBL/GenBank/DDBJ whole genome shotgun (WGS) entry which is preliminary data.</text>
</comment>
<dbReference type="OrthoDB" id="3450515at2"/>